<dbReference type="InterPro" id="IPR050698">
    <property type="entry name" value="MBL"/>
</dbReference>
<dbReference type="Pfam" id="PF00753">
    <property type="entry name" value="Lactamase_B"/>
    <property type="match status" value="1"/>
</dbReference>
<proteinExistence type="predicted"/>
<dbReference type="InterPro" id="IPR001279">
    <property type="entry name" value="Metallo-B-lactamas"/>
</dbReference>
<dbReference type="RefSeq" id="WP_347437965.1">
    <property type="nucleotide sequence ID" value="NZ_CP089291.1"/>
</dbReference>
<feature type="domain" description="Metallo-beta-lactamase" evidence="1">
    <location>
        <begin position="14"/>
        <end position="71"/>
    </location>
</feature>
<name>A0ABY4CNZ4_9BACL</name>
<keyword evidence="3" id="KW-1185">Reference proteome</keyword>
<dbReference type="PANTHER" id="PTHR11203:SF37">
    <property type="entry name" value="INTEGRATOR COMPLEX SUBUNIT 11"/>
    <property type="match status" value="1"/>
</dbReference>
<sequence>MKITVLGGAEIGATCLWFQTEHTEWLVDAGVRMDPRDPLPNLALLEQNGANIDAIFVTHAHQDHIGSLPLL</sequence>
<accession>A0ABY4CNZ4</accession>
<dbReference type="SUPFAM" id="SSF56281">
    <property type="entry name" value="Metallo-hydrolase/oxidoreductase"/>
    <property type="match status" value="1"/>
</dbReference>
<protein>
    <submittedName>
        <fullName evidence="2">MBL fold metallo-hydrolase</fullName>
    </submittedName>
</protein>
<dbReference type="EMBL" id="CP089291">
    <property type="protein sequence ID" value="UOF91276.1"/>
    <property type="molecule type" value="Genomic_DNA"/>
</dbReference>
<organism evidence="2 3">
    <name type="scientific">Fodinisporobacter ferrooxydans</name>
    <dbReference type="NCBI Taxonomy" id="2901836"/>
    <lineage>
        <taxon>Bacteria</taxon>
        <taxon>Bacillati</taxon>
        <taxon>Bacillota</taxon>
        <taxon>Bacilli</taxon>
        <taxon>Bacillales</taxon>
        <taxon>Alicyclobacillaceae</taxon>
        <taxon>Fodinisporobacter</taxon>
    </lineage>
</organism>
<dbReference type="PANTHER" id="PTHR11203">
    <property type="entry name" value="CLEAVAGE AND POLYADENYLATION SPECIFICITY FACTOR FAMILY MEMBER"/>
    <property type="match status" value="1"/>
</dbReference>
<dbReference type="InterPro" id="IPR036866">
    <property type="entry name" value="RibonucZ/Hydroxyglut_hydro"/>
</dbReference>
<evidence type="ECO:0000313" key="3">
    <source>
        <dbReference type="Proteomes" id="UP000830167"/>
    </source>
</evidence>
<dbReference type="Proteomes" id="UP000830167">
    <property type="component" value="Chromosome"/>
</dbReference>
<evidence type="ECO:0000259" key="1">
    <source>
        <dbReference type="Pfam" id="PF00753"/>
    </source>
</evidence>
<reference evidence="2" key="1">
    <citation type="submission" date="2021-12" db="EMBL/GenBank/DDBJ databases">
        <title>Alicyclobacillaceae gen. nov., sp. nov., isolated from chalcocite enrichment system.</title>
        <authorList>
            <person name="Jiang Z."/>
        </authorList>
    </citation>
    <scope>NUCLEOTIDE SEQUENCE</scope>
    <source>
        <strain evidence="2">MYW30-H2</strain>
    </source>
</reference>
<evidence type="ECO:0000313" key="2">
    <source>
        <dbReference type="EMBL" id="UOF91276.1"/>
    </source>
</evidence>
<dbReference type="Gene3D" id="3.60.15.10">
    <property type="entry name" value="Ribonuclease Z/Hydroxyacylglutathione hydrolase-like"/>
    <property type="match status" value="1"/>
</dbReference>
<gene>
    <name evidence="2" type="ORF">LSG31_03185</name>
</gene>